<organism evidence="1">
    <name type="scientific">Klebsiella pneumoniae</name>
    <dbReference type="NCBI Taxonomy" id="573"/>
    <lineage>
        <taxon>Bacteria</taxon>
        <taxon>Pseudomonadati</taxon>
        <taxon>Pseudomonadota</taxon>
        <taxon>Gammaproteobacteria</taxon>
        <taxon>Enterobacterales</taxon>
        <taxon>Enterobacteriaceae</taxon>
        <taxon>Klebsiella/Raoultella group</taxon>
        <taxon>Klebsiella</taxon>
        <taxon>Klebsiella pneumoniae complex</taxon>
    </lineage>
</organism>
<dbReference type="AlphaFoldDB" id="A0A6M6A0B2"/>
<keyword evidence="1" id="KW-0614">Plasmid</keyword>
<reference evidence="1" key="1">
    <citation type="submission" date="2019-10" db="EMBL/GenBank/DDBJ databases">
        <title>Tracking microevolution events of conjugative virulence plasmid p15WZ-82_Vir during transmission.</title>
        <authorList>
            <person name="Yang X."/>
        </authorList>
    </citation>
    <scope>NUCLEOTIDE SEQUENCE</scope>
    <source>
        <strain evidence="1">GH44TC</strain>
        <plasmid evidence="1">pGH44TC_fusion</plasmid>
    </source>
</reference>
<protein>
    <submittedName>
        <fullName evidence="1">Uncharacterized protein</fullName>
    </submittedName>
</protein>
<name>A0A6M6A0B2_KLEPN</name>
<evidence type="ECO:0000313" key="1">
    <source>
        <dbReference type="EMBL" id="QJX11970.1"/>
    </source>
</evidence>
<dbReference type="EMBL" id="MN543575">
    <property type="protein sequence ID" value="QJX11970.1"/>
    <property type="molecule type" value="Genomic_DNA"/>
</dbReference>
<accession>A0A6M6A0B2</accession>
<proteinExistence type="predicted"/>
<sequence length="85" mass="9566">MGYMSTLAYSRPYWCIPGDARPFNRTSHTIDHCLQLPPGALIVAYSRHPLFLPGITGDARLFNPTSHTVDHYLSATTRYVGCRLQ</sequence>
<geneLocation type="plasmid" evidence="1">
    <name>pGH44TC_fusion</name>
</geneLocation>